<dbReference type="Pfam" id="PF01497">
    <property type="entry name" value="Peripla_BP_2"/>
    <property type="match status" value="1"/>
</dbReference>
<evidence type="ECO:0000259" key="2">
    <source>
        <dbReference type="PROSITE" id="PS50983"/>
    </source>
</evidence>
<dbReference type="EMBL" id="JAFMPY010000004">
    <property type="protein sequence ID" value="MBO0902933.1"/>
    <property type="molecule type" value="Genomic_DNA"/>
</dbReference>
<evidence type="ECO:0000313" key="3">
    <source>
        <dbReference type="EMBL" id="MBO0902933.1"/>
    </source>
</evidence>
<dbReference type="PANTHER" id="PTHR30535">
    <property type="entry name" value="VITAMIN B12-BINDING PROTEIN"/>
    <property type="match status" value="1"/>
</dbReference>
<dbReference type="Gene3D" id="3.40.50.1980">
    <property type="entry name" value="Nitrogenase molybdenum iron protein domain"/>
    <property type="match status" value="2"/>
</dbReference>
<keyword evidence="1" id="KW-0732">Signal</keyword>
<evidence type="ECO:0000256" key="1">
    <source>
        <dbReference type="SAM" id="SignalP"/>
    </source>
</evidence>
<gene>
    <name evidence="3" type="ORF">J1C47_04720</name>
</gene>
<proteinExistence type="predicted"/>
<accession>A0ABS3J1T1</accession>
<feature type="chain" id="PRO_5045402520" evidence="1">
    <location>
        <begin position="31"/>
        <end position="309"/>
    </location>
</feature>
<dbReference type="Proteomes" id="UP000664288">
    <property type="component" value="Unassembled WGS sequence"/>
</dbReference>
<organism evidence="3 4">
    <name type="scientific">Jiella sonneratiae</name>
    <dbReference type="NCBI Taxonomy" id="2816856"/>
    <lineage>
        <taxon>Bacteria</taxon>
        <taxon>Pseudomonadati</taxon>
        <taxon>Pseudomonadota</taxon>
        <taxon>Alphaproteobacteria</taxon>
        <taxon>Hyphomicrobiales</taxon>
        <taxon>Aurantimonadaceae</taxon>
        <taxon>Jiella</taxon>
    </lineage>
</organism>
<feature type="signal peptide" evidence="1">
    <location>
        <begin position="1"/>
        <end position="30"/>
    </location>
</feature>
<dbReference type="PANTHER" id="PTHR30535:SF4">
    <property type="entry name" value="HEMIN-BINDING PERIPLASMIC PROTEIN HMUT"/>
    <property type="match status" value="1"/>
</dbReference>
<dbReference type="InterPro" id="IPR050902">
    <property type="entry name" value="ABC_Transporter_SBP"/>
</dbReference>
<comment type="caution">
    <text evidence="3">The sequence shown here is derived from an EMBL/GenBank/DDBJ whole genome shotgun (WGS) entry which is preliminary data.</text>
</comment>
<evidence type="ECO:0000313" key="4">
    <source>
        <dbReference type="Proteomes" id="UP000664288"/>
    </source>
</evidence>
<dbReference type="InterPro" id="IPR002491">
    <property type="entry name" value="ABC_transptr_periplasmic_BD"/>
</dbReference>
<dbReference type="PROSITE" id="PS50983">
    <property type="entry name" value="FE_B12_PBP"/>
    <property type="match status" value="1"/>
</dbReference>
<dbReference type="RefSeq" id="WP_207349572.1">
    <property type="nucleotide sequence ID" value="NZ_JAFMPY010000004.1"/>
</dbReference>
<keyword evidence="4" id="KW-1185">Reference proteome</keyword>
<dbReference type="SUPFAM" id="SSF53807">
    <property type="entry name" value="Helical backbone' metal receptor"/>
    <property type="match status" value="1"/>
</dbReference>
<reference evidence="3 4" key="1">
    <citation type="submission" date="2021-03" db="EMBL/GenBank/DDBJ databases">
        <title>Whole genome sequence of Jiella sp. MQZ13P-4.</title>
        <authorList>
            <person name="Tuo L."/>
        </authorList>
    </citation>
    <scope>NUCLEOTIDE SEQUENCE [LARGE SCALE GENOMIC DNA]</scope>
    <source>
        <strain evidence="3 4">MQZ13P-4</strain>
    </source>
</reference>
<protein>
    <submittedName>
        <fullName evidence="3">ABC transporter substrate-binding protein</fullName>
    </submittedName>
</protein>
<feature type="domain" description="Fe/B12 periplasmic-binding" evidence="2">
    <location>
        <begin position="50"/>
        <end position="304"/>
    </location>
</feature>
<name>A0ABS3J1T1_9HYPH</name>
<sequence>MSKRFDRKLAPRSARLVAAMALTAALLPFAAPHGAEAAQAGPAEAAHAERIVAVGGAVTETLYALHAEDRIVAVDTTAVYPPEAAAKPSVGYMRALSAEGVLAMSPDLVLLEEGSGPPAAIDLLKASGVTIVNVPAGHGVEAIGRKIETIAAAVGKETAGAHLAETVEAKLGRLETRLSELGERKRVLFVLSIVDGRPMAAGSGTAADAMIRLAGGTNVFAEVKGYKTLSPEAAAELAPDVVLMMSGAGPEHAAADPFALPALAATPAGREKALVRMDAGYLLGFGPRTADAARDLAARLYPGRIEPAP</sequence>